<comment type="caution">
    <text evidence="2">The sequence shown here is derived from an EMBL/GenBank/DDBJ whole genome shotgun (WGS) entry which is preliminary data.</text>
</comment>
<feature type="domain" description="Serine aminopeptidase S33" evidence="1">
    <location>
        <begin position="25"/>
        <end position="288"/>
    </location>
</feature>
<dbReference type="OrthoDB" id="9806902at2"/>
<dbReference type="Gene3D" id="3.40.50.1820">
    <property type="entry name" value="alpha/beta hydrolase"/>
    <property type="match status" value="1"/>
</dbReference>
<name>A0A174X175_9CLOT</name>
<dbReference type="Pfam" id="PF12146">
    <property type="entry name" value="Hydrolase_4"/>
    <property type="match status" value="1"/>
</dbReference>
<keyword evidence="3" id="KW-1185">Reference proteome</keyword>
<dbReference type="SUPFAM" id="SSF53474">
    <property type="entry name" value="alpha/beta-Hydrolases"/>
    <property type="match status" value="1"/>
</dbReference>
<dbReference type="InterPro" id="IPR029058">
    <property type="entry name" value="AB_hydrolase_fold"/>
</dbReference>
<gene>
    <name evidence="2" type="ORF">CP373A1_08675</name>
</gene>
<dbReference type="RefSeq" id="WP_034866254.1">
    <property type="nucleotide sequence ID" value="NZ_CABJAZ010000001.1"/>
</dbReference>
<dbReference type="InterPro" id="IPR022742">
    <property type="entry name" value="Hydrolase_4"/>
</dbReference>
<reference evidence="2 3" key="1">
    <citation type="submission" date="2016-06" db="EMBL/GenBank/DDBJ databases">
        <authorList>
            <person name="Kjaerup R.B."/>
            <person name="Dalgaard T.S."/>
            <person name="Juul-Madsen H.R."/>
        </authorList>
    </citation>
    <scope>NUCLEOTIDE SEQUENCE [LARGE SCALE GENOMIC DNA]</scope>
    <source>
        <strain evidence="2 3">373-A1</strain>
    </source>
</reference>
<dbReference type="AlphaFoldDB" id="A0A174X175"/>
<evidence type="ECO:0000313" key="3">
    <source>
        <dbReference type="Proteomes" id="UP000092714"/>
    </source>
</evidence>
<dbReference type="EMBL" id="MAPZ01000019">
    <property type="protein sequence ID" value="OBY10574.1"/>
    <property type="molecule type" value="Genomic_DNA"/>
</dbReference>
<accession>A0A174X175</accession>
<sequence length="306" mass="35548">MEKFRFMDSEGKNIYVYKWEPKEKNIKGVIQIAHGMTETALRYSYFAEKLNEAGFVVYANDHRGHGNTACTKEELGYIADEDGFHWMVEDLKELTDIIKMQYPNVPLILFGHSMGSFLSQRYIQLYGDKIDGLILSGTNGIPKKITKIGRLIAGCEIKLYGRKHISKVMDKLSFGDFNSNFKPNRTQYDWLCSVDEEVDKYIADEKCGFICSSSFYYDLINGLWKIHEKESLNRIPRNLPIYIFAGDKDPVGYEGKGIESLFNLYKEIQIEDVSYKLYKGGRHEMLNEWNKDDVINDILKWTRKIV</sequence>
<keyword evidence="2" id="KW-0378">Hydrolase</keyword>
<evidence type="ECO:0000313" key="2">
    <source>
        <dbReference type="EMBL" id="OBY10574.1"/>
    </source>
</evidence>
<proteinExistence type="predicted"/>
<dbReference type="PANTHER" id="PTHR11614">
    <property type="entry name" value="PHOSPHOLIPASE-RELATED"/>
    <property type="match status" value="1"/>
</dbReference>
<organism evidence="2 3">
    <name type="scientific">Clostridium paraputrificum</name>
    <dbReference type="NCBI Taxonomy" id="29363"/>
    <lineage>
        <taxon>Bacteria</taxon>
        <taxon>Bacillati</taxon>
        <taxon>Bacillota</taxon>
        <taxon>Clostridia</taxon>
        <taxon>Eubacteriales</taxon>
        <taxon>Clostridiaceae</taxon>
        <taxon>Clostridium</taxon>
    </lineage>
</organism>
<protein>
    <submittedName>
        <fullName evidence="2">Alpha/beta hydrolase</fullName>
    </submittedName>
</protein>
<dbReference type="InterPro" id="IPR051044">
    <property type="entry name" value="MAG_DAG_Lipase"/>
</dbReference>
<dbReference type="eggNOG" id="COG2267">
    <property type="taxonomic scope" value="Bacteria"/>
</dbReference>
<dbReference type="GeneID" id="42776069"/>
<evidence type="ECO:0000259" key="1">
    <source>
        <dbReference type="Pfam" id="PF12146"/>
    </source>
</evidence>
<dbReference type="Proteomes" id="UP000092714">
    <property type="component" value="Unassembled WGS sequence"/>
</dbReference>
<dbReference type="GO" id="GO:0016787">
    <property type="term" value="F:hydrolase activity"/>
    <property type="evidence" value="ECO:0007669"/>
    <property type="project" value="UniProtKB-KW"/>
</dbReference>